<evidence type="ECO:0000256" key="4">
    <source>
        <dbReference type="ARBA" id="ARBA00022692"/>
    </source>
</evidence>
<dbReference type="KEGG" id="phy:AJ81_10105"/>
<keyword evidence="3" id="KW-1003">Cell membrane</keyword>
<dbReference type="PaxDb" id="1123384-AJ81_10105"/>
<feature type="domain" description="ABC transmembrane type-1" evidence="8">
    <location>
        <begin position="74"/>
        <end position="266"/>
    </location>
</feature>
<feature type="transmembrane region" description="Helical" evidence="7">
    <location>
        <begin position="113"/>
        <end position="134"/>
    </location>
</feature>
<organism evidence="9 10">
    <name type="scientific">Pseudothermotoga hypogea DSM 11164 = NBRC 106472</name>
    <dbReference type="NCBI Taxonomy" id="1123384"/>
    <lineage>
        <taxon>Bacteria</taxon>
        <taxon>Thermotogati</taxon>
        <taxon>Thermotogota</taxon>
        <taxon>Thermotogae</taxon>
        <taxon>Thermotogales</taxon>
        <taxon>Thermotogaceae</taxon>
        <taxon>Pseudothermotoga</taxon>
    </lineage>
</organism>
<evidence type="ECO:0000259" key="8">
    <source>
        <dbReference type="PROSITE" id="PS50928"/>
    </source>
</evidence>
<evidence type="ECO:0000313" key="9">
    <source>
        <dbReference type="EMBL" id="AJC74473.1"/>
    </source>
</evidence>
<evidence type="ECO:0000313" key="10">
    <source>
        <dbReference type="Proteomes" id="UP000077469"/>
    </source>
</evidence>
<gene>
    <name evidence="9" type="ORF">AJ81_10105</name>
</gene>
<dbReference type="OrthoDB" id="9783218at2"/>
<dbReference type="AlphaFoldDB" id="A0A0X1KTC4"/>
<feature type="transmembrane region" description="Helical" evidence="7">
    <location>
        <begin position="214"/>
        <end position="237"/>
    </location>
</feature>
<comment type="subcellular location">
    <subcellularLocation>
        <location evidence="1 7">Cell membrane</location>
        <topology evidence="1 7">Multi-pass membrane protein</topology>
    </subcellularLocation>
</comment>
<dbReference type="InterPro" id="IPR000515">
    <property type="entry name" value="MetI-like"/>
</dbReference>
<keyword evidence="6 7" id="KW-0472">Membrane</keyword>
<reference evidence="9 10" key="1">
    <citation type="submission" date="2014-01" db="EMBL/GenBank/DDBJ databases">
        <title>Genome sequencing of Thermotog hypogea.</title>
        <authorList>
            <person name="Zhang X."/>
            <person name="Alvare G."/>
            <person name="Fristensky B."/>
            <person name="Chen L."/>
            <person name="Suen T."/>
            <person name="Chen Q."/>
            <person name="Ma K."/>
        </authorList>
    </citation>
    <scope>NUCLEOTIDE SEQUENCE [LARGE SCALE GENOMIC DNA]</scope>
    <source>
        <strain evidence="9 10">DSM 11164</strain>
    </source>
</reference>
<keyword evidence="5 7" id="KW-1133">Transmembrane helix</keyword>
<feature type="transmembrane region" description="Helical" evidence="7">
    <location>
        <begin position="188"/>
        <end position="208"/>
    </location>
</feature>
<feature type="transmembrane region" description="Helical" evidence="7">
    <location>
        <begin position="15"/>
        <end position="36"/>
    </location>
</feature>
<feature type="transmembrane region" description="Helical" evidence="7">
    <location>
        <begin position="78"/>
        <end position="101"/>
    </location>
</feature>
<protein>
    <submittedName>
        <fullName evidence="9">Peptide ABC transporter permease</fullName>
    </submittedName>
</protein>
<dbReference type="Proteomes" id="UP000077469">
    <property type="component" value="Chromosome"/>
</dbReference>
<dbReference type="GO" id="GO:0005886">
    <property type="term" value="C:plasma membrane"/>
    <property type="evidence" value="ECO:0007669"/>
    <property type="project" value="UniProtKB-SubCell"/>
</dbReference>
<dbReference type="PANTHER" id="PTHR43386:SF1">
    <property type="entry name" value="D,D-DIPEPTIDE TRANSPORT SYSTEM PERMEASE PROTEIN DDPC-RELATED"/>
    <property type="match status" value="1"/>
</dbReference>
<dbReference type="EMBL" id="CP007141">
    <property type="protein sequence ID" value="AJC74473.1"/>
    <property type="molecule type" value="Genomic_DNA"/>
</dbReference>
<sequence length="280" mass="31071">MFATMIRPLFKNKKFIVGISIFLFFLMLGILGPVLYRVSPTKMTWDYEQPPSAKYPLGTDTYGRDVLAQLLHGIRSSLYIGFLAAIISLSIGTVVGSLAAVKRGIVDDTLMAITNIVLTTPSILIAILIASYLRIRSMEVVAVILGLFQWPWFARAIRAQLMSVMSREYVYLSIMAGYSDMRLVIEDLLPTIATYAFMSFVLFINGGIMGEAGLSLIGLGPTRGISLGLMLQWAVLMEAVRRGLWWWFVPPGVAIVALTASLMVISTTMDEVFNPRLREE</sequence>
<dbReference type="PANTHER" id="PTHR43386">
    <property type="entry name" value="OLIGOPEPTIDE TRANSPORT SYSTEM PERMEASE PROTEIN APPC"/>
    <property type="match status" value="1"/>
</dbReference>
<dbReference type="STRING" id="1123384.AJ81_10105"/>
<dbReference type="PROSITE" id="PS50928">
    <property type="entry name" value="ABC_TM1"/>
    <property type="match status" value="1"/>
</dbReference>
<evidence type="ECO:0000256" key="6">
    <source>
        <dbReference type="ARBA" id="ARBA00023136"/>
    </source>
</evidence>
<accession>A0A0X1KTC4</accession>
<dbReference type="Pfam" id="PF12911">
    <property type="entry name" value="OppC_N"/>
    <property type="match status" value="1"/>
</dbReference>
<dbReference type="SUPFAM" id="SSF161098">
    <property type="entry name" value="MetI-like"/>
    <property type="match status" value="1"/>
</dbReference>
<evidence type="ECO:0000256" key="2">
    <source>
        <dbReference type="ARBA" id="ARBA00022448"/>
    </source>
</evidence>
<dbReference type="PATRIC" id="fig|1123384.7.peg.2027"/>
<dbReference type="RefSeq" id="WP_031502631.1">
    <property type="nucleotide sequence ID" value="NC_022795.1"/>
</dbReference>
<evidence type="ECO:0000256" key="1">
    <source>
        <dbReference type="ARBA" id="ARBA00004651"/>
    </source>
</evidence>
<evidence type="ECO:0000256" key="7">
    <source>
        <dbReference type="RuleBase" id="RU363032"/>
    </source>
</evidence>
<evidence type="ECO:0000256" key="3">
    <source>
        <dbReference type="ARBA" id="ARBA00022475"/>
    </source>
</evidence>
<keyword evidence="4 7" id="KW-0812">Transmembrane</keyword>
<dbReference type="InterPro" id="IPR025966">
    <property type="entry name" value="OppC_N"/>
</dbReference>
<dbReference type="CDD" id="cd06261">
    <property type="entry name" value="TM_PBP2"/>
    <property type="match status" value="1"/>
</dbReference>
<evidence type="ECO:0000256" key="5">
    <source>
        <dbReference type="ARBA" id="ARBA00022989"/>
    </source>
</evidence>
<dbReference type="Gene3D" id="1.10.3720.10">
    <property type="entry name" value="MetI-like"/>
    <property type="match status" value="1"/>
</dbReference>
<comment type="similarity">
    <text evidence="7">Belongs to the binding-protein-dependent transport system permease family.</text>
</comment>
<feature type="transmembrane region" description="Helical" evidence="7">
    <location>
        <begin position="244"/>
        <end position="265"/>
    </location>
</feature>
<proteinExistence type="inferred from homology"/>
<name>A0A0X1KTC4_9THEM</name>
<keyword evidence="2 7" id="KW-0813">Transport</keyword>
<dbReference type="InterPro" id="IPR050366">
    <property type="entry name" value="BP-dependent_transpt_permease"/>
</dbReference>
<dbReference type="InterPro" id="IPR035906">
    <property type="entry name" value="MetI-like_sf"/>
</dbReference>
<dbReference type="Pfam" id="PF00528">
    <property type="entry name" value="BPD_transp_1"/>
    <property type="match status" value="1"/>
</dbReference>
<dbReference type="GO" id="GO:0055085">
    <property type="term" value="P:transmembrane transport"/>
    <property type="evidence" value="ECO:0007669"/>
    <property type="project" value="InterPro"/>
</dbReference>
<keyword evidence="10" id="KW-1185">Reference proteome</keyword>